<sequence length="201" mass="21276">MASLPEDNGSATHPSPPSSSRNLSPTRSQPSRPMTPFGDLFLGGVGTHFASVTYDRQKADSDATVPKRLDKHMPPDDMLREMVPSASQPAADTGSETASTHTVAGTYTLSPKTSTASTSEAEAEDATPAPAETSSPHPSTFDLPVRTGSNSDTRPAEDSSVTSHTDKENKRKASASETDTTPHKKAAPSDAWLDEEKIDLR</sequence>
<feature type="compositionally biased region" description="Low complexity" evidence="1">
    <location>
        <begin position="18"/>
        <end position="28"/>
    </location>
</feature>
<feature type="compositionally biased region" description="Basic and acidic residues" evidence="1">
    <location>
        <begin position="55"/>
        <end position="80"/>
    </location>
</feature>
<feature type="region of interest" description="Disordered" evidence="1">
    <location>
        <begin position="1"/>
        <end position="42"/>
    </location>
</feature>
<evidence type="ECO:0000256" key="1">
    <source>
        <dbReference type="SAM" id="MobiDB-lite"/>
    </source>
</evidence>
<feature type="compositionally biased region" description="Polar residues" evidence="1">
    <location>
        <begin position="147"/>
        <end position="163"/>
    </location>
</feature>
<feature type="compositionally biased region" description="Polar residues" evidence="1">
    <location>
        <begin position="85"/>
        <end position="109"/>
    </location>
</feature>
<comment type="caution">
    <text evidence="2">The sequence shown here is derived from an EMBL/GenBank/DDBJ whole genome shotgun (WGS) entry which is preliminary data.</text>
</comment>
<protein>
    <submittedName>
        <fullName evidence="2">Uncharacterized protein</fullName>
    </submittedName>
</protein>
<name>A0A8K0THL9_9PEZI</name>
<evidence type="ECO:0000313" key="2">
    <source>
        <dbReference type="EMBL" id="KAH7362259.1"/>
    </source>
</evidence>
<gene>
    <name evidence="2" type="ORF">B0T11DRAFT_297713</name>
</gene>
<dbReference type="Proteomes" id="UP000813385">
    <property type="component" value="Unassembled WGS sequence"/>
</dbReference>
<accession>A0A8K0THL9</accession>
<reference evidence="2" key="1">
    <citation type="journal article" date="2021" name="Nat. Commun.">
        <title>Genetic determinants of endophytism in the Arabidopsis root mycobiome.</title>
        <authorList>
            <person name="Mesny F."/>
            <person name="Miyauchi S."/>
            <person name="Thiergart T."/>
            <person name="Pickel B."/>
            <person name="Atanasova L."/>
            <person name="Karlsson M."/>
            <person name="Huettel B."/>
            <person name="Barry K.W."/>
            <person name="Haridas S."/>
            <person name="Chen C."/>
            <person name="Bauer D."/>
            <person name="Andreopoulos W."/>
            <person name="Pangilinan J."/>
            <person name="LaButti K."/>
            <person name="Riley R."/>
            <person name="Lipzen A."/>
            <person name="Clum A."/>
            <person name="Drula E."/>
            <person name="Henrissat B."/>
            <person name="Kohler A."/>
            <person name="Grigoriev I.V."/>
            <person name="Martin F.M."/>
            <person name="Hacquard S."/>
        </authorList>
    </citation>
    <scope>NUCLEOTIDE SEQUENCE</scope>
    <source>
        <strain evidence="2">MPI-CAGE-AT-0016</strain>
    </source>
</reference>
<organism evidence="2 3">
    <name type="scientific">Plectosphaerella cucumerina</name>
    <dbReference type="NCBI Taxonomy" id="40658"/>
    <lineage>
        <taxon>Eukaryota</taxon>
        <taxon>Fungi</taxon>
        <taxon>Dikarya</taxon>
        <taxon>Ascomycota</taxon>
        <taxon>Pezizomycotina</taxon>
        <taxon>Sordariomycetes</taxon>
        <taxon>Hypocreomycetidae</taxon>
        <taxon>Glomerellales</taxon>
        <taxon>Plectosphaerellaceae</taxon>
        <taxon>Plectosphaerella</taxon>
    </lineage>
</organism>
<dbReference type="AlphaFoldDB" id="A0A8K0THL9"/>
<keyword evidence="3" id="KW-1185">Reference proteome</keyword>
<feature type="compositionally biased region" description="Low complexity" evidence="1">
    <location>
        <begin position="110"/>
        <end position="134"/>
    </location>
</feature>
<proteinExistence type="predicted"/>
<feature type="region of interest" description="Disordered" evidence="1">
    <location>
        <begin position="54"/>
        <end position="201"/>
    </location>
</feature>
<dbReference type="EMBL" id="JAGPXD010000003">
    <property type="protein sequence ID" value="KAH7362259.1"/>
    <property type="molecule type" value="Genomic_DNA"/>
</dbReference>
<evidence type="ECO:0000313" key="3">
    <source>
        <dbReference type="Proteomes" id="UP000813385"/>
    </source>
</evidence>